<evidence type="ECO:0000313" key="2">
    <source>
        <dbReference type="EMBL" id="KKL19252.1"/>
    </source>
</evidence>
<gene>
    <name evidence="2" type="ORF">LCGC14_2467360</name>
</gene>
<evidence type="ECO:0000259" key="1">
    <source>
        <dbReference type="Pfam" id="PF21544"/>
    </source>
</evidence>
<comment type="caution">
    <text evidence="2">The sequence shown here is derived from an EMBL/GenBank/DDBJ whole genome shotgun (WGS) entry which is preliminary data.</text>
</comment>
<accession>A0A0F9BZ77</accession>
<dbReference type="Pfam" id="PF21544">
    <property type="entry name" value="PorZ_N_b_propeller"/>
    <property type="match status" value="1"/>
</dbReference>
<reference evidence="2" key="1">
    <citation type="journal article" date="2015" name="Nature">
        <title>Complex archaea that bridge the gap between prokaryotes and eukaryotes.</title>
        <authorList>
            <person name="Spang A."/>
            <person name="Saw J.H."/>
            <person name="Jorgensen S.L."/>
            <person name="Zaremba-Niedzwiedzka K."/>
            <person name="Martijn J."/>
            <person name="Lind A.E."/>
            <person name="van Eijk R."/>
            <person name="Schleper C."/>
            <person name="Guy L."/>
            <person name="Ettema T.J."/>
        </authorList>
    </citation>
    <scope>NUCLEOTIDE SEQUENCE</scope>
</reference>
<name>A0A0F9BZ77_9ZZZZ</name>
<dbReference type="AlphaFoldDB" id="A0A0F9BZ77"/>
<dbReference type="SUPFAM" id="SSF50998">
    <property type="entry name" value="Quinoprotein alcohol dehydrogenase-like"/>
    <property type="match status" value="1"/>
</dbReference>
<feature type="domain" description="PorZ N-terminal beta-propeller" evidence="1">
    <location>
        <begin position="72"/>
        <end position="227"/>
    </location>
</feature>
<dbReference type="EMBL" id="LAZR01038556">
    <property type="protein sequence ID" value="KKL19252.1"/>
    <property type="molecule type" value="Genomic_DNA"/>
</dbReference>
<organism evidence="2">
    <name type="scientific">marine sediment metagenome</name>
    <dbReference type="NCBI Taxonomy" id="412755"/>
    <lineage>
        <taxon>unclassified sequences</taxon>
        <taxon>metagenomes</taxon>
        <taxon>ecological metagenomes</taxon>
    </lineage>
</organism>
<dbReference type="Gene3D" id="2.130.10.10">
    <property type="entry name" value="YVTN repeat-like/Quinoprotein amine dehydrogenase"/>
    <property type="match status" value="1"/>
</dbReference>
<proteinExistence type="predicted"/>
<dbReference type="InterPro" id="IPR011047">
    <property type="entry name" value="Quinoprotein_ADH-like_sf"/>
</dbReference>
<sequence length="475" mass="53123">MLVHKISSRFYRINIQSIEMIRERFFRSVLCVFLLLVAVRGGELFGQAGIGDWQSHLSYQVARQVAIAGDRVYCGTQSGLYYFDMESNTVNILTKSDGLSDLEINAISYSSGRENLVIGYANTNIDIVEGDEIFNIPDIKRKQITANKTINNILIVDDLAYLSCGFGIVVVNLEKKEIKDTYLIGENGGFLNVFDMTTDGVMLFAATEAGIYEANLNNTNLVDYNNWILITDVPHPAGPFTSITWTWDKLYVSFRNPLPGGDNVYYRENGIWNDFELLESNKVYHVRGDENELIVVTGLYATAYTPEHEAGHVISSLSPVHADYDNGVFWVADKTLGMYRSPAWGEKEFIVPNGPLSGDVVSIALQEDLLYTAAGMLTPGWGNTYRWAELNEFRESQWSGNKTPENRDMIHISIDPADKNHVMGSTWGYGMIEFRSGEIAGVYDETNSSLQGIESTSLIRLGGSVYDQGNNLWVT</sequence>
<feature type="non-terminal residue" evidence="2">
    <location>
        <position position="475"/>
    </location>
</feature>
<dbReference type="InterPro" id="IPR015943">
    <property type="entry name" value="WD40/YVTN_repeat-like_dom_sf"/>
</dbReference>
<dbReference type="InterPro" id="IPR048954">
    <property type="entry name" value="PorZ_N"/>
</dbReference>
<protein>
    <recommendedName>
        <fullName evidence="1">PorZ N-terminal beta-propeller domain-containing protein</fullName>
    </recommendedName>
</protein>